<dbReference type="AlphaFoldDB" id="A0A7R9KUK6"/>
<dbReference type="Pfam" id="PF00248">
    <property type="entry name" value="Aldo_ket_red"/>
    <property type="match status" value="1"/>
</dbReference>
<dbReference type="InterPro" id="IPR036812">
    <property type="entry name" value="NAD(P)_OxRdtase_dom_sf"/>
</dbReference>
<evidence type="ECO:0000313" key="5">
    <source>
        <dbReference type="EMBL" id="CAD7628334.1"/>
    </source>
</evidence>
<dbReference type="SUPFAM" id="SSF51430">
    <property type="entry name" value="NAD(P)-linked oxidoreductase"/>
    <property type="match status" value="1"/>
</dbReference>
<dbReference type="GO" id="GO:0016616">
    <property type="term" value="F:oxidoreductase activity, acting on the CH-OH group of donors, NAD or NADP as acceptor"/>
    <property type="evidence" value="ECO:0007669"/>
    <property type="project" value="UniProtKB-ARBA"/>
</dbReference>
<dbReference type="InterPro" id="IPR023210">
    <property type="entry name" value="NADP_OxRdtase_dom"/>
</dbReference>
<reference evidence="5" key="1">
    <citation type="submission" date="2020-11" db="EMBL/GenBank/DDBJ databases">
        <authorList>
            <person name="Tran Van P."/>
        </authorList>
    </citation>
    <scope>NUCLEOTIDE SEQUENCE</scope>
</reference>
<proteinExistence type="inferred from homology"/>
<feature type="domain" description="NADP-dependent oxidoreductase" evidence="4">
    <location>
        <begin position="1"/>
        <end position="122"/>
    </location>
</feature>
<evidence type="ECO:0000256" key="3">
    <source>
        <dbReference type="ARBA" id="ARBA00023002"/>
    </source>
</evidence>
<dbReference type="InterPro" id="IPR020471">
    <property type="entry name" value="AKR"/>
</dbReference>
<dbReference type="Gene3D" id="3.20.20.100">
    <property type="entry name" value="NADP-dependent oxidoreductase domain"/>
    <property type="match status" value="1"/>
</dbReference>
<gene>
    <name evidence="5" type="ORF">OSB1V03_LOCUS8756</name>
</gene>
<comment type="similarity">
    <text evidence="1">Belongs to the aldo/keto reductase family.</text>
</comment>
<dbReference type="OrthoDB" id="416253at2759"/>
<dbReference type="PANTHER" id="PTHR43827">
    <property type="entry name" value="2,5-DIKETO-D-GLUCONIC ACID REDUCTASE"/>
    <property type="match status" value="1"/>
</dbReference>
<evidence type="ECO:0000256" key="1">
    <source>
        <dbReference type="ARBA" id="ARBA00007905"/>
    </source>
</evidence>
<dbReference type="InterPro" id="IPR018170">
    <property type="entry name" value="Aldo/ket_reductase_CS"/>
</dbReference>
<accession>A0A7R9KUK6</accession>
<keyword evidence="6" id="KW-1185">Reference proteome</keyword>
<keyword evidence="2" id="KW-0521">NADP</keyword>
<evidence type="ECO:0000313" key="6">
    <source>
        <dbReference type="Proteomes" id="UP000759131"/>
    </source>
</evidence>
<feature type="non-terminal residue" evidence="5">
    <location>
        <position position="1"/>
    </location>
</feature>
<evidence type="ECO:0000256" key="2">
    <source>
        <dbReference type="ARBA" id="ARBA00022857"/>
    </source>
</evidence>
<name>A0A7R9KUK6_9ACAR</name>
<dbReference type="PROSITE" id="PS00063">
    <property type="entry name" value="ALDOKETO_REDUCTASE_3"/>
    <property type="match status" value="1"/>
</dbReference>
<keyword evidence="3" id="KW-0560">Oxidoreductase</keyword>
<dbReference type="Proteomes" id="UP000759131">
    <property type="component" value="Unassembled WGS sequence"/>
</dbReference>
<dbReference type="EMBL" id="CAJPIZ010005605">
    <property type="protein sequence ID" value="CAG2108764.1"/>
    <property type="molecule type" value="Genomic_DNA"/>
</dbReference>
<dbReference type="PANTHER" id="PTHR43827:SF3">
    <property type="entry name" value="NADP-DEPENDENT OXIDOREDUCTASE DOMAIN-CONTAINING PROTEIN"/>
    <property type="match status" value="1"/>
</dbReference>
<protein>
    <recommendedName>
        <fullName evidence="4">NADP-dependent oxidoreductase domain-containing protein</fullName>
    </recommendedName>
</protein>
<dbReference type="PRINTS" id="PR00069">
    <property type="entry name" value="ALDKETRDTASE"/>
</dbReference>
<sequence>QLENIVKKSSTVPAINQIESHPYLNNEKLIQFCGQRNIHLTAYSPLARLGNGIDVSPLELPLIKELAKKYSVGEGAVCIRWQTQRGLSVIPKSSSKERLKANLNVFHFTLTDGEVKAILALNQNMRTSKHNRHGADKSKNNPFLIEY</sequence>
<dbReference type="EMBL" id="OC860180">
    <property type="protein sequence ID" value="CAD7628334.1"/>
    <property type="molecule type" value="Genomic_DNA"/>
</dbReference>
<evidence type="ECO:0000259" key="4">
    <source>
        <dbReference type="Pfam" id="PF00248"/>
    </source>
</evidence>
<organism evidence="5">
    <name type="scientific">Medioppia subpectinata</name>
    <dbReference type="NCBI Taxonomy" id="1979941"/>
    <lineage>
        <taxon>Eukaryota</taxon>
        <taxon>Metazoa</taxon>
        <taxon>Ecdysozoa</taxon>
        <taxon>Arthropoda</taxon>
        <taxon>Chelicerata</taxon>
        <taxon>Arachnida</taxon>
        <taxon>Acari</taxon>
        <taxon>Acariformes</taxon>
        <taxon>Sarcoptiformes</taxon>
        <taxon>Oribatida</taxon>
        <taxon>Brachypylina</taxon>
        <taxon>Oppioidea</taxon>
        <taxon>Oppiidae</taxon>
        <taxon>Medioppia</taxon>
    </lineage>
</organism>